<dbReference type="AlphaFoldDB" id="Q7Q3F9"/>
<keyword evidence="1" id="KW-0325">Glycoprotein</keyword>
<dbReference type="VEuPathDB" id="VectorBase:AGAMI1_008560"/>
<dbReference type="PANTHER" id="PTHR10443">
    <property type="entry name" value="MICROSOMAL DIPEPTIDASE"/>
    <property type="match status" value="1"/>
</dbReference>
<keyword evidence="1" id="KW-0862">Zinc</keyword>
<dbReference type="Gene3D" id="3.20.20.140">
    <property type="entry name" value="Metal-dependent hydrolases"/>
    <property type="match status" value="1"/>
</dbReference>
<organism evidence="2">
    <name type="scientific">Anopheles gambiae</name>
    <name type="common">African malaria mosquito</name>
    <dbReference type="NCBI Taxonomy" id="7165"/>
    <lineage>
        <taxon>Eukaryota</taxon>
        <taxon>Metazoa</taxon>
        <taxon>Ecdysozoa</taxon>
        <taxon>Arthropoda</taxon>
        <taxon>Hexapoda</taxon>
        <taxon>Insecta</taxon>
        <taxon>Pterygota</taxon>
        <taxon>Neoptera</taxon>
        <taxon>Endopterygota</taxon>
        <taxon>Diptera</taxon>
        <taxon>Nematocera</taxon>
        <taxon>Culicoidea</taxon>
        <taxon>Culicidae</taxon>
        <taxon>Anophelinae</taxon>
        <taxon>Anopheles</taxon>
    </lineage>
</organism>
<feature type="signal peptide" evidence="1">
    <location>
        <begin position="1"/>
        <end position="24"/>
    </location>
</feature>
<dbReference type="GO" id="GO:0006508">
    <property type="term" value="P:proteolysis"/>
    <property type="evidence" value="ECO:0007669"/>
    <property type="project" value="UniProtKB-KW"/>
</dbReference>
<comment type="similarity">
    <text evidence="1">Belongs to the metallo-dependent hydrolases superfamily. Peptidase M19 family.</text>
</comment>
<evidence type="ECO:0000313" key="2">
    <source>
        <dbReference type="EMBL" id="EAA12169.4"/>
    </source>
</evidence>
<gene>
    <name evidence="2" type="ORF">AgaP_AGAP007854</name>
</gene>
<keyword evidence="1" id="KW-0732">Signal</keyword>
<reference evidence="2" key="4">
    <citation type="journal article" date="2007" name="Genome Biol.">
        <title>Update of the Anopheles gambiae PEST genome assembly.</title>
        <authorList>
            <person name="Sharakhova M.V."/>
            <person name="Hammond M.P."/>
            <person name="Lobo N.F."/>
            <person name="Krzywinski J."/>
            <person name="Unger M.F."/>
            <person name="Hillenmeyer M.E."/>
            <person name="Bruggner R.V."/>
            <person name="Birney E."/>
            <person name="Collins F.H."/>
        </authorList>
    </citation>
    <scope>NUCLEOTIDE SEQUENCE</scope>
    <source>
        <strain evidence="2">PEST</strain>
    </source>
</reference>
<keyword evidence="1" id="KW-0479">Metal-binding</keyword>
<dbReference type="Pfam" id="PF01244">
    <property type="entry name" value="Peptidase_M19"/>
    <property type="match status" value="1"/>
</dbReference>
<comment type="caution">
    <text evidence="2">The sequence shown here is derived from an EMBL/GenBank/DDBJ whole genome shotgun (WGS) entry which is preliminary data.</text>
</comment>
<dbReference type="STRING" id="7165.Q7Q3F9"/>
<dbReference type="eggNOG" id="KOG4127">
    <property type="taxonomic scope" value="Eukaryota"/>
</dbReference>
<dbReference type="GO" id="GO:0070573">
    <property type="term" value="F:metallodipeptidase activity"/>
    <property type="evidence" value="ECO:0007669"/>
    <property type="project" value="InterPro"/>
</dbReference>
<dbReference type="InterPro" id="IPR008257">
    <property type="entry name" value="Pept_M19"/>
</dbReference>
<dbReference type="PANTHER" id="PTHR10443:SF47">
    <property type="entry name" value="DIPEPTIDASE"/>
    <property type="match status" value="1"/>
</dbReference>
<dbReference type="InterPro" id="IPR000180">
    <property type="entry name" value="Dipep_AS"/>
</dbReference>
<dbReference type="PhylomeDB" id="Q7Q3F9"/>
<reference evidence="2" key="2">
    <citation type="submission" date="2002-03" db="EMBL/GenBank/DDBJ databases">
        <authorList>
            <consortium name="The Anopheles Genome Sequencing Consortium"/>
        </authorList>
    </citation>
    <scope>NUCLEOTIDE SEQUENCE</scope>
    <source>
        <strain evidence="2">PEST</strain>
    </source>
</reference>
<keyword evidence="1" id="KW-0645">Protease</keyword>
<dbReference type="EC" id="3.4.13.19" evidence="1"/>
<keyword evidence="1" id="KW-0449">Lipoprotein</keyword>
<dbReference type="VEuPathDB" id="VectorBase:AGAP007854"/>
<keyword evidence="1" id="KW-1015">Disulfide bond</keyword>
<dbReference type="HOGENOM" id="CLU_366102_0_0_1"/>
<keyword evidence="1" id="KW-0336">GPI-anchor</keyword>
<feature type="non-terminal residue" evidence="2">
    <location>
        <position position="1"/>
    </location>
</feature>
<keyword evidence="1" id="KW-0472">Membrane</keyword>
<dbReference type="PROSITE" id="PS00869">
    <property type="entry name" value="RENAL_DIPEPTIDASE_1"/>
    <property type="match status" value="1"/>
</dbReference>
<dbReference type="EMBL" id="AAAB01008964">
    <property type="protein sequence ID" value="EAA12169.4"/>
    <property type="molecule type" value="Genomic_DNA"/>
</dbReference>
<dbReference type="PROSITE" id="PS51365">
    <property type="entry name" value="RENAL_DIPEPTIDASE_2"/>
    <property type="match status" value="1"/>
</dbReference>
<accession>Q7Q3F9</accession>
<dbReference type="PaxDb" id="7165-AGAP007854-PA"/>
<reference evidence="2" key="3">
    <citation type="journal article" date="2004" name="Trends Parasitol.">
        <title>The Anopheles gambiae genome: an update.</title>
        <authorList>
            <person name="Mongin E."/>
            <person name="Louis C."/>
            <person name="Holt R.A."/>
            <person name="Birney E."/>
            <person name="Collins F.H."/>
        </authorList>
    </citation>
    <scope>NUCLEOTIDE SEQUENCE</scope>
    <source>
        <strain evidence="2">PEST</strain>
    </source>
</reference>
<comment type="catalytic activity">
    <reaction evidence="1">
        <text>an L-aminoacyl-L-amino acid + H2O = 2 an L-alpha-amino acid</text>
        <dbReference type="Rhea" id="RHEA:48940"/>
        <dbReference type="ChEBI" id="CHEBI:15377"/>
        <dbReference type="ChEBI" id="CHEBI:59869"/>
        <dbReference type="ChEBI" id="CHEBI:77460"/>
        <dbReference type="EC" id="3.4.13.19"/>
    </reaction>
</comment>
<dbReference type="SUPFAM" id="SSF51556">
    <property type="entry name" value="Metallo-dependent hydrolases"/>
    <property type="match status" value="1"/>
</dbReference>
<comment type="cofactor">
    <cofactor evidence="1">
        <name>Zn(2+)</name>
        <dbReference type="ChEBI" id="CHEBI:29105"/>
    </cofactor>
</comment>
<protein>
    <recommendedName>
        <fullName evidence="1">Dipeptidase</fullName>
        <ecNumber evidence="1">3.4.13.19</ecNumber>
    </recommendedName>
</protein>
<reference evidence="2" key="1">
    <citation type="journal article" date="2002" name="Science">
        <title>The genome sequence of the malaria mosquito Anopheles gambiae.</title>
        <authorList>
            <person name="Holt R.A."/>
            <person name="Subramanian G.M."/>
            <person name="Halpern A."/>
            <person name="Sutton G.G."/>
            <person name="Charlab R."/>
            <person name="Nusskern D.R."/>
            <person name="Wincker P."/>
            <person name="Clark A.G."/>
            <person name="Ribeiro J.M."/>
            <person name="Wides R."/>
            <person name="Salzberg S.L."/>
            <person name="Loftus B."/>
            <person name="Yandell M."/>
            <person name="Majoros W.H."/>
            <person name="Rusch D.B."/>
            <person name="Lai Z."/>
            <person name="Kraft C.L."/>
            <person name="Abril J.F."/>
            <person name="Anthouard V."/>
            <person name="Arensburger P."/>
            <person name="Atkinson P.W."/>
            <person name="Baden H."/>
            <person name="de Berardinis V."/>
            <person name="Baldwin D."/>
            <person name="Benes V."/>
            <person name="Biedler J."/>
            <person name="Blass C."/>
            <person name="Bolanos R."/>
            <person name="Boscus D."/>
            <person name="Barnstead M."/>
            <person name="Cai S."/>
            <person name="Center A."/>
            <person name="Chaturverdi K."/>
            <person name="Christophides G.K."/>
            <person name="Chrystal M.A."/>
            <person name="Clamp M."/>
            <person name="Cravchik A."/>
            <person name="Curwen V."/>
            <person name="Dana A."/>
            <person name="Delcher A."/>
            <person name="Dew I."/>
            <person name="Evans C.A."/>
            <person name="Flanigan M."/>
            <person name="Grundschober-Freimoser A."/>
            <person name="Friedli L."/>
            <person name="Gu Z."/>
            <person name="Guan P."/>
            <person name="Guigo R."/>
            <person name="Hillenmeyer M.E."/>
            <person name="Hladun S.L."/>
            <person name="Hogan J.R."/>
            <person name="Hong Y.S."/>
            <person name="Hoover J."/>
            <person name="Jaillon O."/>
            <person name="Ke Z."/>
            <person name="Kodira C."/>
            <person name="Kokoza E."/>
            <person name="Koutsos A."/>
            <person name="Letunic I."/>
            <person name="Levitsky A."/>
            <person name="Liang Y."/>
            <person name="Lin J.J."/>
            <person name="Lobo N.F."/>
            <person name="Lopez J.R."/>
            <person name="Malek J.A."/>
            <person name="McIntosh T.C."/>
            <person name="Meister S."/>
            <person name="Miller J."/>
            <person name="Mobarry C."/>
            <person name="Mongin E."/>
            <person name="Murphy S.D."/>
            <person name="O'Brochta D.A."/>
            <person name="Pfannkoch C."/>
            <person name="Qi R."/>
            <person name="Regier M.A."/>
            <person name="Remington K."/>
            <person name="Shao H."/>
            <person name="Sharakhova M.V."/>
            <person name="Sitter C.D."/>
            <person name="Shetty J."/>
            <person name="Smith T.J."/>
            <person name="Strong R."/>
            <person name="Sun J."/>
            <person name="Thomasova D."/>
            <person name="Ton L.Q."/>
            <person name="Topalis P."/>
            <person name="Tu Z."/>
            <person name="Unger M.F."/>
            <person name="Walenz B."/>
            <person name="Wang A."/>
            <person name="Wang J."/>
            <person name="Wang M."/>
            <person name="Wang X."/>
            <person name="Woodford K.J."/>
            <person name="Wortman J.R."/>
            <person name="Wu M."/>
            <person name="Yao A."/>
            <person name="Zdobnov E.M."/>
            <person name="Zhang H."/>
            <person name="Zhao Q."/>
            <person name="Zhao S."/>
            <person name="Zhu S.C."/>
            <person name="Zhimulev I."/>
            <person name="Coluzzi M."/>
            <person name="della Torre A."/>
            <person name="Roth C.W."/>
            <person name="Louis C."/>
            <person name="Kalush F."/>
            <person name="Mural R.J."/>
            <person name="Myers E.W."/>
            <person name="Adams M.D."/>
            <person name="Smith H.O."/>
            <person name="Broder S."/>
            <person name="Gardner M.J."/>
            <person name="Fraser C.M."/>
            <person name="Birney E."/>
            <person name="Bork P."/>
            <person name="Brey P.T."/>
            <person name="Venter J.C."/>
            <person name="Weissenbach J."/>
            <person name="Kafatos F.C."/>
            <person name="Collins F.H."/>
            <person name="Hoffman S.L."/>
        </authorList>
    </citation>
    <scope>NUCLEOTIDE SEQUENCE [LARGE SCALE GENOMIC DNA]</scope>
    <source>
        <strain evidence="2">PEST</strain>
    </source>
</reference>
<reference evidence="2" key="5">
    <citation type="submission" date="2011-05" db="EMBL/GenBank/DDBJ databases">
        <authorList>
            <consortium name="VectorBase"/>
        </authorList>
    </citation>
    <scope>NUCLEOTIDE SEQUENCE</scope>
    <source>
        <strain evidence="2">PEST</strain>
    </source>
</reference>
<comment type="subunit">
    <text evidence="1">Homodimer; disulfide-linked.</text>
</comment>
<comment type="subcellular location">
    <subcellularLocation>
        <location evidence="1">Membrane</location>
        <topology evidence="1">Lipid-anchor</topology>
        <topology evidence="1">GPI-anchor</topology>
    </subcellularLocation>
</comment>
<dbReference type="GO" id="GO:0098552">
    <property type="term" value="C:side of membrane"/>
    <property type="evidence" value="ECO:0007669"/>
    <property type="project" value="UniProtKB-KW"/>
</dbReference>
<name>Q7Q3F9_ANOGA</name>
<dbReference type="InterPro" id="IPR032466">
    <property type="entry name" value="Metal_Hydrolase"/>
</dbReference>
<keyword evidence="1" id="KW-0482">Metalloprotease</keyword>
<feature type="chain" id="PRO_5005144230" description="Dipeptidase" evidence="1">
    <location>
        <begin position="25"/>
        <end position="415"/>
    </location>
</feature>
<dbReference type="MEROPS" id="M19.A02"/>
<evidence type="ECO:0000256" key="1">
    <source>
        <dbReference type="RuleBase" id="RU341113"/>
    </source>
</evidence>
<sequence length="415" mass="45953">VTSILLIAGAAGVAVPLALKVSSGAPLEERMQVATQLLDTVPLIDGHNDLPWNIRKFLHNQLNDFRQTILPWSKSAWSHTDLQRLKRGRISAQVSSLCCSQCISSFDLKYTYVPCEAQHKDAVQITLEQIDVIKRLTERYSPHLTSCASTFDIMQAHKNRQMCSLIGVEGGHSLGGSLGVLRIYYALGVRYMTLTSTCHTPWADSSNADAPKYDIRHGGLTAYGKTIVREMNRLGMIVDLSKSSVGTMKDVLATSQAPVIFSHSSAHALCNSSRNVQDEVLELVTKNRGLVMVNFYNKFLRCSDNASVQDAVAHINHIRRIAGVDHVGLGAGYDGINFTPHDLEDVSSYPRLFAELLGDGWTLEELEKLAGRNLLRVFEEVEKVRENQRLSGVRPYEEIPPAVRPEEHANCSTNS</sequence>
<keyword evidence="1" id="KW-0378">Hydrolase</keyword>
<dbReference type="GO" id="GO:0046872">
    <property type="term" value="F:metal ion binding"/>
    <property type="evidence" value="ECO:0007669"/>
    <property type="project" value="UniProtKB-UniRule"/>
</dbReference>
<proteinExistence type="inferred from homology"/>
<keyword evidence="1" id="KW-0224">Dipeptidase</keyword>
<dbReference type="CDD" id="cd01301">
    <property type="entry name" value="rDP_like"/>
    <property type="match status" value="1"/>
</dbReference>